<dbReference type="EMBL" id="QXFZ01002170">
    <property type="protein sequence ID" value="KAE9079931.1"/>
    <property type="molecule type" value="Genomic_DNA"/>
</dbReference>
<name>A0A6A3QPJ3_9STRA</name>
<proteinExistence type="predicted"/>
<feature type="chain" id="PRO_5025363645" evidence="1">
    <location>
        <begin position="22"/>
        <end position="119"/>
    </location>
</feature>
<accession>A0A6A3QPJ3</accession>
<dbReference type="AlphaFoldDB" id="A0A6A3QPJ3"/>
<sequence length="119" mass="13324">MLLLMLNLLPFGFGLRTAAEADQTEESSRATARSLRALRHYLSCKHAAANYHIDIVKLLLQTRPHQLANLSVTIEDIRKSTRALTRTGIQHVAARGAIETLQLLLYEPCSLLHLRLGLK</sequence>
<dbReference type="Proteomes" id="UP000441208">
    <property type="component" value="Unassembled WGS sequence"/>
</dbReference>
<evidence type="ECO:0000313" key="3">
    <source>
        <dbReference type="Proteomes" id="UP000441208"/>
    </source>
</evidence>
<evidence type="ECO:0000313" key="2">
    <source>
        <dbReference type="EMBL" id="KAE9079931.1"/>
    </source>
</evidence>
<reference evidence="2 3" key="1">
    <citation type="submission" date="2018-08" db="EMBL/GenBank/DDBJ databases">
        <title>Genomic investigation of the strawberry pathogen Phytophthora fragariae indicates pathogenicity is determined by transcriptional variation in three key races.</title>
        <authorList>
            <person name="Adams T.M."/>
            <person name="Armitage A.D."/>
            <person name="Sobczyk M.K."/>
            <person name="Bates H.J."/>
            <person name="Dunwell J.M."/>
            <person name="Nellist C.F."/>
            <person name="Harrison R.J."/>
        </authorList>
    </citation>
    <scope>NUCLEOTIDE SEQUENCE [LARGE SCALE GENOMIC DNA]</scope>
    <source>
        <strain evidence="2 3">NOV-71</strain>
    </source>
</reference>
<feature type="signal peptide" evidence="1">
    <location>
        <begin position="1"/>
        <end position="21"/>
    </location>
</feature>
<evidence type="ECO:0000256" key="1">
    <source>
        <dbReference type="SAM" id="SignalP"/>
    </source>
</evidence>
<keyword evidence="1" id="KW-0732">Signal</keyword>
<gene>
    <name evidence="2" type="ORF">PF007_g23249</name>
</gene>
<comment type="caution">
    <text evidence="2">The sequence shown here is derived from an EMBL/GenBank/DDBJ whole genome shotgun (WGS) entry which is preliminary data.</text>
</comment>
<organism evidence="2 3">
    <name type="scientific">Phytophthora fragariae</name>
    <dbReference type="NCBI Taxonomy" id="53985"/>
    <lineage>
        <taxon>Eukaryota</taxon>
        <taxon>Sar</taxon>
        <taxon>Stramenopiles</taxon>
        <taxon>Oomycota</taxon>
        <taxon>Peronosporomycetes</taxon>
        <taxon>Peronosporales</taxon>
        <taxon>Peronosporaceae</taxon>
        <taxon>Phytophthora</taxon>
    </lineage>
</organism>
<protein>
    <submittedName>
        <fullName evidence="2">Uncharacterized protein</fullName>
    </submittedName>
</protein>